<comment type="caution">
    <text evidence="1">The sequence shown here is derived from an EMBL/GenBank/DDBJ whole genome shotgun (WGS) entry which is preliminary data.</text>
</comment>
<reference evidence="1 2" key="1">
    <citation type="journal article" date="2022" name="New Phytol.">
        <title>Ecological generalism drives hyperdiversity of secondary metabolite gene clusters in xylarialean endophytes.</title>
        <authorList>
            <person name="Franco M.E.E."/>
            <person name="Wisecaver J.H."/>
            <person name="Arnold A.E."/>
            <person name="Ju Y.M."/>
            <person name="Slot J.C."/>
            <person name="Ahrendt S."/>
            <person name="Moore L.P."/>
            <person name="Eastman K.E."/>
            <person name="Scott K."/>
            <person name="Konkel Z."/>
            <person name="Mondo S.J."/>
            <person name="Kuo A."/>
            <person name="Hayes R.D."/>
            <person name="Haridas S."/>
            <person name="Andreopoulos B."/>
            <person name="Riley R."/>
            <person name="LaButti K."/>
            <person name="Pangilinan J."/>
            <person name="Lipzen A."/>
            <person name="Amirebrahimi M."/>
            <person name="Yan J."/>
            <person name="Adam C."/>
            <person name="Keymanesh K."/>
            <person name="Ng V."/>
            <person name="Louie K."/>
            <person name="Northen T."/>
            <person name="Drula E."/>
            <person name="Henrissat B."/>
            <person name="Hsieh H.M."/>
            <person name="Youens-Clark K."/>
            <person name="Lutzoni F."/>
            <person name="Miadlikowska J."/>
            <person name="Eastwood D.C."/>
            <person name="Hamelin R.C."/>
            <person name="Grigoriev I.V."/>
            <person name="U'Ren J.M."/>
        </authorList>
    </citation>
    <scope>NUCLEOTIDE SEQUENCE [LARGE SCALE GENOMIC DNA]</scope>
    <source>
        <strain evidence="1 2">ER1909</strain>
    </source>
</reference>
<dbReference type="EMBL" id="MU394306">
    <property type="protein sequence ID" value="KAI6087611.1"/>
    <property type="molecule type" value="Genomic_DNA"/>
</dbReference>
<proteinExistence type="predicted"/>
<keyword evidence="2" id="KW-1185">Reference proteome</keyword>
<accession>A0ACC0D4L7</accession>
<sequence length="314" mass="34648">MQLPSLLLVAASSVAFAQTRSSKRGLVYVPNTDSPEDDKIWIQSDSDLTWYYNYEYTPSSAFSSVPQDQFEFVPMLWGSIDDTGFLDSVQNQIDGGLNITHVLGFNEPDSPYNGGSNIEPSKAADVWVKNIAPLADKGVKLGLPACTGGTDGLPWLRQFLANCSQLISTDDEQKNCTYDFVALHWYGNFEGLASHMGEYAAEFPNVTQWITEYNYDNQDLSTTQSFYNTSSEYFDRIDYVGRYSMFGSFRSKDSNVGPNAVMLNNDGQLTDIGAWYLGITGTGVDPQSGEGRHLTPSLAVIVFSLAIGTLAILW</sequence>
<name>A0ACC0D4L7_9PEZI</name>
<evidence type="ECO:0000313" key="2">
    <source>
        <dbReference type="Proteomes" id="UP001497680"/>
    </source>
</evidence>
<organism evidence="1 2">
    <name type="scientific">Hypoxylon rubiginosum</name>
    <dbReference type="NCBI Taxonomy" id="110542"/>
    <lineage>
        <taxon>Eukaryota</taxon>
        <taxon>Fungi</taxon>
        <taxon>Dikarya</taxon>
        <taxon>Ascomycota</taxon>
        <taxon>Pezizomycotina</taxon>
        <taxon>Sordariomycetes</taxon>
        <taxon>Xylariomycetidae</taxon>
        <taxon>Xylariales</taxon>
        <taxon>Hypoxylaceae</taxon>
        <taxon>Hypoxylon</taxon>
    </lineage>
</organism>
<dbReference type="Proteomes" id="UP001497680">
    <property type="component" value="Unassembled WGS sequence"/>
</dbReference>
<gene>
    <name evidence="1" type="ORF">F4821DRAFT_235491</name>
</gene>
<keyword evidence="1" id="KW-0378">Hydrolase</keyword>
<evidence type="ECO:0000313" key="1">
    <source>
        <dbReference type="EMBL" id="KAI6087611.1"/>
    </source>
</evidence>
<protein>
    <submittedName>
        <fullName evidence="1">Glycoside hydrolase family 128 protein</fullName>
    </submittedName>
</protein>